<dbReference type="InterPro" id="IPR001680">
    <property type="entry name" value="WD40_rpt"/>
</dbReference>
<evidence type="ECO:0000256" key="2">
    <source>
        <dbReference type="ARBA" id="ARBA00022737"/>
    </source>
</evidence>
<dbReference type="PANTHER" id="PTHR19848">
    <property type="entry name" value="WD40 REPEAT PROTEIN"/>
    <property type="match status" value="1"/>
</dbReference>
<keyword evidence="1 3" id="KW-0853">WD repeat</keyword>
<dbReference type="AlphaFoldDB" id="A0AA35WUE4"/>
<sequence>MEVSVCQSWGVASARHTSGCIVCPLQQHVSSVEQEFDVPLGPSVVRWCARTKRRVLQFQAHSDLITCMKMSPDRQYIVTTSYSGELKLWSGEGWRCECDTQAPMPQQHHLAWRLDSNGFVIVGNGFRSSIAMYSLLTKHTTVKLQLLWQIMAKNVNTKGNASEFDSAKVTNTGRDYLYSDAFTMAEINPSSNVFAVKEKENGSFSIHLFSNEGESLKEVDINEKSVSLLSTFNTKVDAYGMVVQGGIVLIISGEDLKIRTRFRAGYTSRSCVWDGEHLVLPSDSGKLVWWSMFGERLFEAAVDVTGYVVHLQLSLNGRALWVCGFSRLSYVEIDKNSDGTVRKLNISSCVHCHDIACCGVAFSDRGGWLCAGDLAGGVWAIQGTSTDVTHKISVEASVRCLVWFGVTHVLIGCLDGRVVRWRVGEEEAVDEVCRLEGSVIIMRWNQDKTLLAVGSSTGVLTIFSALEINCGLVPATSFTAHPPQLGNKDMRFGQLSKQAEIWSLCWSPSANLIATCSEDQTTKIWNVRNWSCQATLRGHTMAVTGVDWKQSNFCGSILATCSDDRTIRVVDGNSFKLMRTLSTKDLYGWHTLTYITLHLEWVPPSTTPPSKRLLLTCTTQHGYVVIWDVESAERTLCRRIHCGSIEGLAANAESGTLATVGADCVVHLFRLQ</sequence>
<feature type="repeat" description="WD" evidence="3">
    <location>
        <begin position="58"/>
        <end position="90"/>
    </location>
</feature>
<keyword evidence="2" id="KW-0677">Repeat</keyword>
<dbReference type="PROSITE" id="PS50294">
    <property type="entry name" value="WD_REPEATS_REGION"/>
    <property type="match status" value="2"/>
</dbReference>
<evidence type="ECO:0000313" key="4">
    <source>
        <dbReference type="EMBL" id="CAI8026922.1"/>
    </source>
</evidence>
<dbReference type="Proteomes" id="UP001174909">
    <property type="component" value="Unassembled WGS sequence"/>
</dbReference>
<dbReference type="EMBL" id="CASHTH010002250">
    <property type="protein sequence ID" value="CAI8026922.1"/>
    <property type="molecule type" value="Genomic_DNA"/>
</dbReference>
<dbReference type="SUPFAM" id="SSF50978">
    <property type="entry name" value="WD40 repeat-like"/>
    <property type="match status" value="1"/>
</dbReference>
<dbReference type="Gene3D" id="2.130.10.10">
    <property type="entry name" value="YVTN repeat-like/Quinoprotein amine dehydrogenase"/>
    <property type="match status" value="3"/>
</dbReference>
<proteinExistence type="predicted"/>
<evidence type="ECO:0000256" key="1">
    <source>
        <dbReference type="ARBA" id="ARBA00022574"/>
    </source>
</evidence>
<dbReference type="PANTHER" id="PTHR19848:SF8">
    <property type="entry name" value="F-BOX AND WD REPEAT DOMAIN CONTAINING 7"/>
    <property type="match status" value="1"/>
</dbReference>
<dbReference type="SMART" id="SM00320">
    <property type="entry name" value="WD40"/>
    <property type="match status" value="7"/>
</dbReference>
<evidence type="ECO:0000313" key="5">
    <source>
        <dbReference type="Proteomes" id="UP001174909"/>
    </source>
</evidence>
<dbReference type="PROSITE" id="PS00678">
    <property type="entry name" value="WD_REPEATS_1"/>
    <property type="match status" value="1"/>
</dbReference>
<dbReference type="InterPro" id="IPR036322">
    <property type="entry name" value="WD40_repeat_dom_sf"/>
</dbReference>
<dbReference type="PROSITE" id="PS50082">
    <property type="entry name" value="WD_REPEATS_2"/>
    <property type="match status" value="3"/>
</dbReference>
<gene>
    <name evidence="4" type="ORF">GBAR_LOCUS15420</name>
</gene>
<comment type="caution">
    <text evidence="4">The sequence shown here is derived from an EMBL/GenBank/DDBJ whole genome shotgun (WGS) entry which is preliminary data.</text>
</comment>
<accession>A0AA35WUE4</accession>
<organism evidence="4 5">
    <name type="scientific">Geodia barretti</name>
    <name type="common">Barrett's horny sponge</name>
    <dbReference type="NCBI Taxonomy" id="519541"/>
    <lineage>
        <taxon>Eukaryota</taxon>
        <taxon>Metazoa</taxon>
        <taxon>Porifera</taxon>
        <taxon>Demospongiae</taxon>
        <taxon>Heteroscleromorpha</taxon>
        <taxon>Tetractinellida</taxon>
        <taxon>Astrophorina</taxon>
        <taxon>Geodiidae</taxon>
        <taxon>Geodia</taxon>
    </lineage>
</organism>
<feature type="repeat" description="WD" evidence="3">
    <location>
        <begin position="536"/>
        <end position="580"/>
    </location>
</feature>
<dbReference type="SUPFAM" id="SSF101898">
    <property type="entry name" value="NHL repeat"/>
    <property type="match status" value="1"/>
</dbReference>
<protein>
    <submittedName>
        <fullName evidence="4">WD repeat-containing protein 5 homolog</fullName>
    </submittedName>
</protein>
<reference evidence="4" key="1">
    <citation type="submission" date="2023-03" db="EMBL/GenBank/DDBJ databases">
        <authorList>
            <person name="Steffen K."/>
            <person name="Cardenas P."/>
        </authorList>
    </citation>
    <scope>NUCLEOTIDE SEQUENCE</scope>
</reference>
<dbReference type="InterPro" id="IPR015943">
    <property type="entry name" value="WD40/YVTN_repeat-like_dom_sf"/>
</dbReference>
<dbReference type="Pfam" id="PF00400">
    <property type="entry name" value="WD40"/>
    <property type="match status" value="3"/>
</dbReference>
<keyword evidence="5" id="KW-1185">Reference proteome</keyword>
<feature type="repeat" description="WD" evidence="3">
    <location>
        <begin position="494"/>
        <end position="535"/>
    </location>
</feature>
<dbReference type="InterPro" id="IPR019775">
    <property type="entry name" value="WD40_repeat_CS"/>
</dbReference>
<name>A0AA35WUE4_GEOBA</name>
<evidence type="ECO:0000256" key="3">
    <source>
        <dbReference type="PROSITE-ProRule" id="PRU00221"/>
    </source>
</evidence>